<keyword evidence="1" id="KW-0812">Transmembrane</keyword>
<feature type="transmembrane region" description="Helical" evidence="1">
    <location>
        <begin position="12"/>
        <end position="33"/>
    </location>
</feature>
<evidence type="ECO:0000256" key="1">
    <source>
        <dbReference type="SAM" id="Phobius"/>
    </source>
</evidence>
<dbReference type="InterPro" id="IPR038831">
    <property type="entry name" value="SMIM26"/>
</dbReference>
<dbReference type="Ensembl" id="ENSHCOT00000012562.1">
    <property type="protein sequence ID" value="ENSHCOP00000017918.1"/>
    <property type="gene ID" value="ENSHCOG00000002079.1"/>
</dbReference>
<dbReference type="GeneTree" id="ENSGT00860000134050"/>
<keyword evidence="3" id="KW-1185">Reference proteome</keyword>
<organism evidence="2 3">
    <name type="scientific">Hippocampus comes</name>
    <name type="common">Tiger tail seahorse</name>
    <dbReference type="NCBI Taxonomy" id="109280"/>
    <lineage>
        <taxon>Eukaryota</taxon>
        <taxon>Metazoa</taxon>
        <taxon>Chordata</taxon>
        <taxon>Craniata</taxon>
        <taxon>Vertebrata</taxon>
        <taxon>Euteleostomi</taxon>
        <taxon>Actinopterygii</taxon>
        <taxon>Neopterygii</taxon>
        <taxon>Teleostei</taxon>
        <taxon>Neoteleostei</taxon>
        <taxon>Acanthomorphata</taxon>
        <taxon>Syngnathiaria</taxon>
        <taxon>Syngnathiformes</taxon>
        <taxon>Syngnathoidei</taxon>
        <taxon>Syngnathidae</taxon>
        <taxon>Hippocampus</taxon>
    </lineage>
</organism>
<keyword evidence="1" id="KW-0472">Membrane</keyword>
<proteinExistence type="predicted"/>
<dbReference type="PANTHER" id="PTHR40386:SF1">
    <property type="entry name" value="SMALL INTEGRAL MEMBRANE PROTEIN 26"/>
    <property type="match status" value="1"/>
</dbReference>
<dbReference type="Proteomes" id="UP000264820">
    <property type="component" value="Unplaced"/>
</dbReference>
<dbReference type="OMA" id="YGLGAWT"/>
<evidence type="ECO:0000313" key="2">
    <source>
        <dbReference type="Ensembl" id="ENSHCOP00000017918.1"/>
    </source>
</evidence>
<accession>A0A3Q2YJZ7</accession>
<sequence length="94" mass="10728">MTLKDARKWNRSVSTVYVLGVWTMIGSVAYLYYTGRFKNSTEATTGVPKNPNEFIYQTPHNKTIVVYKKDFVPYTTRIYNFVQSFTGGPGTADK</sequence>
<reference evidence="2" key="2">
    <citation type="submission" date="2025-09" db="UniProtKB">
        <authorList>
            <consortium name="Ensembl"/>
        </authorList>
    </citation>
    <scope>IDENTIFICATION</scope>
</reference>
<dbReference type="PANTHER" id="PTHR40386">
    <property type="entry name" value="SMALL INTEGRAL MEMBRANE PROTEIN 26"/>
    <property type="match status" value="1"/>
</dbReference>
<dbReference type="AlphaFoldDB" id="A0A3Q2YJZ7"/>
<keyword evidence="1" id="KW-1133">Transmembrane helix</keyword>
<evidence type="ECO:0000313" key="3">
    <source>
        <dbReference type="Proteomes" id="UP000264820"/>
    </source>
</evidence>
<dbReference type="STRING" id="109280.ENSHCOP00000017918"/>
<name>A0A3Q2YJZ7_HIPCM</name>
<reference evidence="2" key="1">
    <citation type="submission" date="2025-08" db="UniProtKB">
        <authorList>
            <consortium name="Ensembl"/>
        </authorList>
    </citation>
    <scope>IDENTIFICATION</scope>
</reference>
<protein>
    <submittedName>
        <fullName evidence="2">Small integral membrane protein 26</fullName>
    </submittedName>
</protein>